<dbReference type="OrthoDB" id="7822067at2"/>
<dbReference type="AlphaFoldDB" id="A0A1T5BPR9"/>
<evidence type="ECO:0008006" key="5">
    <source>
        <dbReference type="Google" id="ProtNLM"/>
    </source>
</evidence>
<evidence type="ECO:0000313" key="4">
    <source>
        <dbReference type="Proteomes" id="UP000189818"/>
    </source>
</evidence>
<feature type="compositionally biased region" description="Polar residues" evidence="1">
    <location>
        <begin position="631"/>
        <end position="652"/>
    </location>
</feature>
<name>A0A1T5BPR9_9SPHN</name>
<feature type="region of interest" description="Disordered" evidence="1">
    <location>
        <begin position="516"/>
        <end position="536"/>
    </location>
</feature>
<feature type="chain" id="PRO_5012165339" description="Tip attachment protein J domain-containing protein" evidence="2">
    <location>
        <begin position="30"/>
        <end position="742"/>
    </location>
</feature>
<accession>A0A1T5BPR9</accession>
<keyword evidence="4" id="KW-1185">Reference proteome</keyword>
<dbReference type="InterPro" id="IPR013783">
    <property type="entry name" value="Ig-like_fold"/>
</dbReference>
<dbReference type="EMBL" id="FUYM01000003">
    <property type="protein sequence ID" value="SKB49167.1"/>
    <property type="molecule type" value="Genomic_DNA"/>
</dbReference>
<evidence type="ECO:0000256" key="1">
    <source>
        <dbReference type="SAM" id="MobiDB-lite"/>
    </source>
</evidence>
<organism evidence="3 4">
    <name type="scientific">Rhizorhabdus histidinilytica</name>
    <dbReference type="NCBI Taxonomy" id="439228"/>
    <lineage>
        <taxon>Bacteria</taxon>
        <taxon>Pseudomonadati</taxon>
        <taxon>Pseudomonadota</taxon>
        <taxon>Alphaproteobacteria</taxon>
        <taxon>Sphingomonadales</taxon>
        <taxon>Sphingomonadaceae</taxon>
        <taxon>Rhizorhabdus</taxon>
    </lineage>
</organism>
<evidence type="ECO:0000256" key="2">
    <source>
        <dbReference type="SAM" id="SignalP"/>
    </source>
</evidence>
<reference evidence="4" key="1">
    <citation type="submission" date="2017-02" db="EMBL/GenBank/DDBJ databases">
        <authorList>
            <person name="Varghese N."/>
            <person name="Submissions S."/>
        </authorList>
    </citation>
    <scope>NUCLEOTIDE SEQUENCE [LARGE SCALE GENOMIC DNA]</scope>
    <source>
        <strain evidence="4">UM2</strain>
    </source>
</reference>
<proteinExistence type="predicted"/>
<protein>
    <recommendedName>
        <fullName evidence="5">Tip attachment protein J domain-containing protein</fullName>
    </recommendedName>
</protein>
<dbReference type="RefSeq" id="WP_079647503.1">
    <property type="nucleotide sequence ID" value="NZ_FUYM01000003.1"/>
</dbReference>
<sequence length="742" mass="78444">MGKTLGTIAVIAGAAALAVVSFGTAAAFAALPGVATAGATAAAGVITALGVTATTVALQSTAGLIGLGPKAPKPETADTAKRIPIPPRVAAYGRSKLFGTYILFETSEGYDAGFSTVGAGTAVDVYAIHDGPIDAIEQYYLGDDLVTLVGNTVQEGTDGRYKDGKVKIYATLGETPGTWLSAIGSLIPAWDDSHRGDGVVIVGATFEAVKAKDFQDVYPTGLPPAVGIAARWQKCFDWRDEAQSVDDPSTWTWTENAVLQTAHYKLVREKAKREPGEVFPSGPNLQVAWDRYFAPTVTYWTAAADDADSGVALKAGGTEPRYRSCVAHELTSPHKEVIAALTACFDGWLAARADGALIVYSGRYYEPMVSLGPDEILSFTVTDGIDDETEFNEYAVSYVSSEHQYSTVDTTPWQDTAAIEAAGAIKSSGLANQVPSHGQARRLAKRTMMRARAPKRGTITTNNAGLAVRGERFVDVHLEEAGTVFYSGPVEVVRLTRNLLFGVTFDWVLADPAVDDWDPETEEGDPAPVEESVSPSALVKPTITSAARVTSQDSGSNTTGTRIQLVVDGPLRVDLIWFVRTRPSGEATWDEREYTDIDPSIGGVEILTEFVAADNTIEVQVQYQVGDGRNSPWSDTETVSTSTADIAPSPNTDFTATGGMGEATGSWRNSASSNFDHSRLYRGTTASFGSASDVSGAITGAPGATQPFTDTVAAGTYYYWTRAFNSSGAGATPTGPEMVTVT</sequence>
<feature type="region of interest" description="Disordered" evidence="1">
    <location>
        <begin position="628"/>
        <end position="652"/>
    </location>
</feature>
<dbReference type="Gene3D" id="2.60.40.10">
    <property type="entry name" value="Immunoglobulins"/>
    <property type="match status" value="1"/>
</dbReference>
<feature type="signal peptide" evidence="2">
    <location>
        <begin position="1"/>
        <end position="29"/>
    </location>
</feature>
<feature type="compositionally biased region" description="Acidic residues" evidence="1">
    <location>
        <begin position="516"/>
        <end position="525"/>
    </location>
</feature>
<dbReference type="STRING" id="439228.SAMN06295920_103178"/>
<gene>
    <name evidence="3" type="ORF">SAMN06295920_103178</name>
</gene>
<evidence type="ECO:0000313" key="3">
    <source>
        <dbReference type="EMBL" id="SKB49167.1"/>
    </source>
</evidence>
<dbReference type="Proteomes" id="UP000189818">
    <property type="component" value="Unassembled WGS sequence"/>
</dbReference>
<keyword evidence="2" id="KW-0732">Signal</keyword>